<accession>A0AC60QPJ1</accession>
<proteinExistence type="predicted"/>
<name>A0AC60QPJ1_IXOPE</name>
<evidence type="ECO:0000313" key="1">
    <source>
        <dbReference type="EMBL" id="KAG0438563.1"/>
    </source>
</evidence>
<sequence length="63" mass="6925">DVFYSAAIQVQVEDLSVDVGDVIHGFSLMIGMSWTFDIQYATGIKSTLALFELTIGLKETPLE</sequence>
<protein>
    <submittedName>
        <fullName evidence="1">Uncharacterized protein</fullName>
    </submittedName>
</protein>
<evidence type="ECO:0000313" key="2">
    <source>
        <dbReference type="Proteomes" id="UP000805193"/>
    </source>
</evidence>
<reference evidence="1 2" key="1">
    <citation type="journal article" date="2020" name="Cell">
        <title>Large-Scale Comparative Analyses of Tick Genomes Elucidate Their Genetic Diversity and Vector Capacities.</title>
        <authorList>
            <consortium name="Tick Genome and Microbiome Consortium (TIGMIC)"/>
            <person name="Jia N."/>
            <person name="Wang J."/>
            <person name="Shi W."/>
            <person name="Du L."/>
            <person name="Sun Y."/>
            <person name="Zhan W."/>
            <person name="Jiang J.F."/>
            <person name="Wang Q."/>
            <person name="Zhang B."/>
            <person name="Ji P."/>
            <person name="Bell-Sakyi L."/>
            <person name="Cui X.M."/>
            <person name="Yuan T.T."/>
            <person name="Jiang B.G."/>
            <person name="Yang W.F."/>
            <person name="Lam T.T."/>
            <person name="Chang Q.C."/>
            <person name="Ding S.J."/>
            <person name="Wang X.J."/>
            <person name="Zhu J.G."/>
            <person name="Ruan X.D."/>
            <person name="Zhao L."/>
            <person name="Wei J.T."/>
            <person name="Ye R.Z."/>
            <person name="Que T.C."/>
            <person name="Du C.H."/>
            <person name="Zhou Y.H."/>
            <person name="Cheng J.X."/>
            <person name="Dai P.F."/>
            <person name="Guo W.B."/>
            <person name="Han X.H."/>
            <person name="Huang E.J."/>
            <person name="Li L.F."/>
            <person name="Wei W."/>
            <person name="Gao Y.C."/>
            <person name="Liu J.Z."/>
            <person name="Shao H.Z."/>
            <person name="Wang X."/>
            <person name="Wang C.C."/>
            <person name="Yang T.C."/>
            <person name="Huo Q.B."/>
            <person name="Li W."/>
            <person name="Chen H.Y."/>
            <person name="Chen S.E."/>
            <person name="Zhou L.G."/>
            <person name="Ni X.B."/>
            <person name="Tian J.H."/>
            <person name="Sheng Y."/>
            <person name="Liu T."/>
            <person name="Pan Y.S."/>
            <person name="Xia L.Y."/>
            <person name="Li J."/>
            <person name="Zhao F."/>
            <person name="Cao W.C."/>
        </authorList>
    </citation>
    <scope>NUCLEOTIDE SEQUENCE [LARGE SCALE GENOMIC DNA]</scope>
    <source>
        <strain evidence="1">Iper-2018</strain>
    </source>
</reference>
<dbReference type="Proteomes" id="UP000805193">
    <property type="component" value="Unassembled WGS sequence"/>
</dbReference>
<organism evidence="1 2">
    <name type="scientific">Ixodes persulcatus</name>
    <name type="common">Taiga tick</name>
    <dbReference type="NCBI Taxonomy" id="34615"/>
    <lineage>
        <taxon>Eukaryota</taxon>
        <taxon>Metazoa</taxon>
        <taxon>Ecdysozoa</taxon>
        <taxon>Arthropoda</taxon>
        <taxon>Chelicerata</taxon>
        <taxon>Arachnida</taxon>
        <taxon>Acari</taxon>
        <taxon>Parasitiformes</taxon>
        <taxon>Ixodida</taxon>
        <taxon>Ixodoidea</taxon>
        <taxon>Ixodidae</taxon>
        <taxon>Ixodinae</taxon>
        <taxon>Ixodes</taxon>
    </lineage>
</organism>
<feature type="non-terminal residue" evidence="1">
    <location>
        <position position="63"/>
    </location>
</feature>
<dbReference type="EMBL" id="JABSTQ010005778">
    <property type="protein sequence ID" value="KAG0438563.1"/>
    <property type="molecule type" value="Genomic_DNA"/>
</dbReference>
<comment type="caution">
    <text evidence="1">The sequence shown here is derived from an EMBL/GenBank/DDBJ whole genome shotgun (WGS) entry which is preliminary data.</text>
</comment>
<keyword evidence="2" id="KW-1185">Reference proteome</keyword>
<gene>
    <name evidence="1" type="ORF">HPB47_016964</name>
</gene>
<feature type="non-terminal residue" evidence="1">
    <location>
        <position position="1"/>
    </location>
</feature>